<name>A0A843UNV0_COLES</name>
<comment type="caution">
    <text evidence="1">The sequence shown here is derived from an EMBL/GenBank/DDBJ whole genome shotgun (WGS) entry which is preliminary data.</text>
</comment>
<evidence type="ECO:0000313" key="2">
    <source>
        <dbReference type="Proteomes" id="UP000652761"/>
    </source>
</evidence>
<sequence>MLDDDNNNHRPKKKDILSFGEVNITSTISEENIPRHSTERVFDFFYGTKIHCVHAAHFPLSRREPHMCPKHHRTCPKSLPFSLPHNLRQPPSSAPLLTRGGNDVALLSCSCFPRPCERAPSSPLTNTPVPLRVVLLTLSPAPTCRLAQAAPAACPRHTNALTCSCHRRLWPFPSLSLALSVARGLEEREGRKKAGWPHHFK</sequence>
<gene>
    <name evidence="1" type="ORF">Taro_015116</name>
</gene>
<organism evidence="1 2">
    <name type="scientific">Colocasia esculenta</name>
    <name type="common">Wild taro</name>
    <name type="synonym">Arum esculentum</name>
    <dbReference type="NCBI Taxonomy" id="4460"/>
    <lineage>
        <taxon>Eukaryota</taxon>
        <taxon>Viridiplantae</taxon>
        <taxon>Streptophyta</taxon>
        <taxon>Embryophyta</taxon>
        <taxon>Tracheophyta</taxon>
        <taxon>Spermatophyta</taxon>
        <taxon>Magnoliopsida</taxon>
        <taxon>Liliopsida</taxon>
        <taxon>Araceae</taxon>
        <taxon>Aroideae</taxon>
        <taxon>Colocasieae</taxon>
        <taxon>Colocasia</taxon>
    </lineage>
</organism>
<dbReference type="EMBL" id="NMUH01000644">
    <property type="protein sequence ID" value="MQL82613.1"/>
    <property type="molecule type" value="Genomic_DNA"/>
</dbReference>
<accession>A0A843UNV0</accession>
<reference evidence="1" key="1">
    <citation type="submission" date="2017-07" db="EMBL/GenBank/DDBJ databases">
        <title>Taro Niue Genome Assembly and Annotation.</title>
        <authorList>
            <person name="Atibalentja N."/>
            <person name="Keating K."/>
            <person name="Fields C.J."/>
        </authorList>
    </citation>
    <scope>NUCLEOTIDE SEQUENCE</scope>
    <source>
        <strain evidence="1">Niue_2</strain>
        <tissue evidence="1">Leaf</tissue>
    </source>
</reference>
<keyword evidence="2" id="KW-1185">Reference proteome</keyword>
<dbReference type="Proteomes" id="UP000652761">
    <property type="component" value="Unassembled WGS sequence"/>
</dbReference>
<dbReference type="AlphaFoldDB" id="A0A843UNV0"/>
<protein>
    <submittedName>
        <fullName evidence="1">Uncharacterized protein</fullName>
    </submittedName>
</protein>
<proteinExistence type="predicted"/>
<evidence type="ECO:0000313" key="1">
    <source>
        <dbReference type="EMBL" id="MQL82613.1"/>
    </source>
</evidence>